<dbReference type="InterPro" id="IPR051122">
    <property type="entry name" value="SDR_DHRS6-like"/>
</dbReference>
<name>A0A6G4AVC2_9ACTN</name>
<dbReference type="InterPro" id="IPR002347">
    <property type="entry name" value="SDR_fam"/>
</dbReference>
<dbReference type="EMBL" id="JAAIKT010000115">
    <property type="protein sequence ID" value="NEW77373.1"/>
    <property type="molecule type" value="Genomic_DNA"/>
</dbReference>
<sequence length="271" mass="27885">MTSVSRSAVVTGAASGIGRAIAERLAADGWGVACLDRDKNGLSSLTDALTANGQQAVAVVGDVTEPEAHREALDAAAGLARVDAWIGVAGLADGELLTDLDEGHVRRLVDINQLGMLWGTAEALRRWRAEDRTGVVVLVSSVHARHAASNTAVYEMTKAALEALVRSVGVTYGPYGIRAVAVAPGGVLTPALERSFATAADPVAARRRLESQTPANRLALPEEIAAAVAFVASDEAQYISGTVLTIDGGMSAVLLASACDPKAVRRPGAGK</sequence>
<dbReference type="RefSeq" id="WP_164436716.1">
    <property type="nucleotide sequence ID" value="NZ_JAAIKT010000115.1"/>
</dbReference>
<evidence type="ECO:0000313" key="3">
    <source>
        <dbReference type="EMBL" id="NEW77373.1"/>
    </source>
</evidence>
<organism evidence="3 4">
    <name type="scientific">Streptomyces rhizosphaericus</name>
    <dbReference type="NCBI Taxonomy" id="114699"/>
    <lineage>
        <taxon>Bacteria</taxon>
        <taxon>Bacillati</taxon>
        <taxon>Actinomycetota</taxon>
        <taxon>Actinomycetes</taxon>
        <taxon>Kitasatosporales</taxon>
        <taxon>Streptomycetaceae</taxon>
        <taxon>Streptomyces</taxon>
        <taxon>Streptomyces violaceusniger group</taxon>
    </lineage>
</organism>
<dbReference type="PANTHER" id="PTHR43477:SF1">
    <property type="entry name" value="DIHYDROANTICAPSIN 7-DEHYDROGENASE"/>
    <property type="match status" value="1"/>
</dbReference>
<dbReference type="CDD" id="cd05233">
    <property type="entry name" value="SDR_c"/>
    <property type="match status" value="1"/>
</dbReference>
<dbReference type="AlphaFoldDB" id="A0A6G4AVC2"/>
<dbReference type="PRINTS" id="PR00081">
    <property type="entry name" value="GDHRDH"/>
</dbReference>
<proteinExistence type="inferred from homology"/>
<dbReference type="Proteomes" id="UP000476310">
    <property type="component" value="Unassembled WGS sequence"/>
</dbReference>
<evidence type="ECO:0000256" key="2">
    <source>
        <dbReference type="ARBA" id="ARBA00023002"/>
    </source>
</evidence>
<comment type="similarity">
    <text evidence="1">Belongs to the short-chain dehydrogenases/reductases (SDR) family.</text>
</comment>
<dbReference type="PANTHER" id="PTHR43477">
    <property type="entry name" value="DIHYDROANTICAPSIN 7-DEHYDROGENASE"/>
    <property type="match status" value="1"/>
</dbReference>
<reference evidence="3" key="1">
    <citation type="submission" date="2020-02" db="EMBL/GenBank/DDBJ databases">
        <title>A new Streptomyces sp. for controlling soil-borne diseases.</title>
        <authorList>
            <person name="Li X."/>
            <person name="Tian Y."/>
            <person name="Gao K."/>
        </authorList>
    </citation>
    <scope>NUCLEOTIDE SEQUENCE [LARGE SCALE GENOMIC DNA]</scope>
    <source>
        <strain evidence="3">0250</strain>
    </source>
</reference>
<dbReference type="SUPFAM" id="SSF51735">
    <property type="entry name" value="NAD(P)-binding Rossmann-fold domains"/>
    <property type="match status" value="1"/>
</dbReference>
<comment type="caution">
    <text evidence="3">The sequence shown here is derived from an EMBL/GenBank/DDBJ whole genome shotgun (WGS) entry which is preliminary data.</text>
</comment>
<keyword evidence="2" id="KW-0560">Oxidoreductase</keyword>
<dbReference type="GO" id="GO:0016491">
    <property type="term" value="F:oxidoreductase activity"/>
    <property type="evidence" value="ECO:0007669"/>
    <property type="project" value="UniProtKB-KW"/>
</dbReference>
<dbReference type="Pfam" id="PF13561">
    <property type="entry name" value="adh_short_C2"/>
    <property type="match status" value="1"/>
</dbReference>
<evidence type="ECO:0000313" key="4">
    <source>
        <dbReference type="Proteomes" id="UP000476310"/>
    </source>
</evidence>
<dbReference type="InterPro" id="IPR036291">
    <property type="entry name" value="NAD(P)-bd_dom_sf"/>
</dbReference>
<dbReference type="FunFam" id="3.40.50.720:FF:000084">
    <property type="entry name" value="Short-chain dehydrogenase reductase"/>
    <property type="match status" value="1"/>
</dbReference>
<dbReference type="Gene3D" id="3.40.50.720">
    <property type="entry name" value="NAD(P)-binding Rossmann-like Domain"/>
    <property type="match status" value="1"/>
</dbReference>
<keyword evidence="4" id="KW-1185">Reference proteome</keyword>
<accession>A0A6G4AVC2</accession>
<protein>
    <submittedName>
        <fullName evidence="3">SDR family oxidoreductase</fullName>
    </submittedName>
</protein>
<gene>
    <name evidence="3" type="ORF">G4H13_45420</name>
</gene>
<evidence type="ECO:0000256" key="1">
    <source>
        <dbReference type="ARBA" id="ARBA00006484"/>
    </source>
</evidence>